<dbReference type="InterPro" id="IPR000878">
    <property type="entry name" value="4pyrrol_Mease"/>
</dbReference>
<comment type="pathway">
    <text evidence="1">Cofactor biosynthesis; adenosylcobalamin biosynthesis.</text>
</comment>
<evidence type="ECO:0000259" key="7">
    <source>
        <dbReference type="Pfam" id="PF00590"/>
    </source>
</evidence>
<evidence type="ECO:0000256" key="4">
    <source>
        <dbReference type="ARBA" id="ARBA00022603"/>
    </source>
</evidence>
<keyword evidence="3" id="KW-0169">Cobalamin biosynthesis</keyword>
<dbReference type="GO" id="GO:0046026">
    <property type="term" value="F:precorrin-4 C11-methyltransferase activity"/>
    <property type="evidence" value="ECO:0007669"/>
    <property type="project" value="InterPro"/>
</dbReference>
<feature type="domain" description="Tetrapyrrole methylase" evidence="7">
    <location>
        <begin position="1"/>
        <end position="206"/>
    </location>
</feature>
<dbReference type="AlphaFoldDB" id="A0A4R3MIN5"/>
<evidence type="ECO:0000256" key="5">
    <source>
        <dbReference type="ARBA" id="ARBA00022679"/>
    </source>
</evidence>
<keyword evidence="5 8" id="KW-0808">Transferase</keyword>
<dbReference type="GO" id="GO:0032259">
    <property type="term" value="P:methylation"/>
    <property type="evidence" value="ECO:0007669"/>
    <property type="project" value="UniProtKB-KW"/>
</dbReference>
<dbReference type="InterPro" id="IPR014776">
    <property type="entry name" value="4pyrrole_Mease_sub2"/>
</dbReference>
<dbReference type="PANTHER" id="PTHR45790">
    <property type="entry name" value="SIROHEME SYNTHASE-RELATED"/>
    <property type="match status" value="1"/>
</dbReference>
<dbReference type="PROSITE" id="PS00839">
    <property type="entry name" value="SUMT_1"/>
    <property type="match status" value="1"/>
</dbReference>
<dbReference type="InterPro" id="IPR003043">
    <property type="entry name" value="Uropor_MeTrfase_CS"/>
</dbReference>
<reference evidence="8 9" key="1">
    <citation type="submission" date="2019-03" db="EMBL/GenBank/DDBJ databases">
        <title>Genomic Encyclopedia of Type Strains, Phase IV (KMG-IV): sequencing the most valuable type-strain genomes for metagenomic binning, comparative biology and taxonomic classification.</title>
        <authorList>
            <person name="Goeker M."/>
        </authorList>
    </citation>
    <scope>NUCLEOTIDE SEQUENCE [LARGE SCALE GENOMIC DNA]</scope>
    <source>
        <strain evidence="8 9">DSM 24629</strain>
    </source>
</reference>
<dbReference type="OrthoDB" id="9815856at2"/>
<comment type="similarity">
    <text evidence="2">Belongs to the precorrin methyltransferase family.</text>
</comment>
<keyword evidence="4 8" id="KW-0489">Methyltransferase</keyword>
<dbReference type="UniPathway" id="UPA00148"/>
<dbReference type="PANTHER" id="PTHR45790:SF4">
    <property type="entry name" value="COBALT-PRECORRIN-4 C(11)-METHYLTRANSFERASE"/>
    <property type="match status" value="1"/>
</dbReference>
<dbReference type="Gene3D" id="3.40.1010.10">
    <property type="entry name" value="Cobalt-precorrin-4 Transmethylase, Domain 1"/>
    <property type="match status" value="1"/>
</dbReference>
<gene>
    <name evidence="8" type="ORF">EDC18_10828</name>
</gene>
<evidence type="ECO:0000313" key="9">
    <source>
        <dbReference type="Proteomes" id="UP000294902"/>
    </source>
</evidence>
<dbReference type="Gene3D" id="3.30.950.10">
    <property type="entry name" value="Methyltransferase, Cobalt-precorrin-4 Transmethylase, Domain 2"/>
    <property type="match status" value="1"/>
</dbReference>
<evidence type="ECO:0000256" key="1">
    <source>
        <dbReference type="ARBA" id="ARBA00004953"/>
    </source>
</evidence>
<dbReference type="EMBL" id="SMAL01000008">
    <property type="protein sequence ID" value="TCT13794.1"/>
    <property type="molecule type" value="Genomic_DNA"/>
</dbReference>
<evidence type="ECO:0000256" key="2">
    <source>
        <dbReference type="ARBA" id="ARBA00005879"/>
    </source>
</evidence>
<dbReference type="SUPFAM" id="SSF53790">
    <property type="entry name" value="Tetrapyrrole methylase"/>
    <property type="match status" value="1"/>
</dbReference>
<organism evidence="8 9">
    <name type="scientific">Natranaerovirga pectinivora</name>
    <dbReference type="NCBI Taxonomy" id="682400"/>
    <lineage>
        <taxon>Bacteria</taxon>
        <taxon>Bacillati</taxon>
        <taxon>Bacillota</taxon>
        <taxon>Clostridia</taxon>
        <taxon>Lachnospirales</taxon>
        <taxon>Natranaerovirgaceae</taxon>
        <taxon>Natranaerovirga</taxon>
    </lineage>
</organism>
<dbReference type="GO" id="GO:0009236">
    <property type="term" value="P:cobalamin biosynthetic process"/>
    <property type="evidence" value="ECO:0007669"/>
    <property type="project" value="UniProtKB-UniPathway"/>
</dbReference>
<dbReference type="InterPro" id="IPR035996">
    <property type="entry name" value="4pyrrol_Methylase_sf"/>
</dbReference>
<dbReference type="NCBIfam" id="TIGR01465">
    <property type="entry name" value="cobM_cbiF"/>
    <property type="match status" value="1"/>
</dbReference>
<dbReference type="InterPro" id="IPR050161">
    <property type="entry name" value="Siro_Cobalamin_biosynth"/>
</dbReference>
<comment type="caution">
    <text evidence="8">The sequence shown here is derived from an EMBL/GenBank/DDBJ whole genome shotgun (WGS) entry which is preliminary data.</text>
</comment>
<dbReference type="InterPro" id="IPR006362">
    <property type="entry name" value="Cbl_synth_CobM/CibF"/>
</dbReference>
<evidence type="ECO:0000313" key="8">
    <source>
        <dbReference type="EMBL" id="TCT13794.1"/>
    </source>
</evidence>
<keyword evidence="6" id="KW-0949">S-adenosyl-L-methionine</keyword>
<dbReference type="CDD" id="cd11641">
    <property type="entry name" value="Precorrin-4_C11-MT"/>
    <property type="match status" value="1"/>
</dbReference>
<keyword evidence="9" id="KW-1185">Reference proteome</keyword>
<proteinExistence type="inferred from homology"/>
<evidence type="ECO:0000256" key="3">
    <source>
        <dbReference type="ARBA" id="ARBA00022573"/>
    </source>
</evidence>
<sequence length="251" mass="27721">MVLFVGAGPGDVELITVKGKKALEKADCVIYAGSLVNEQLLEYCKKDVEIYNSATMTLEEVIEVMKTKAAASKLIVRLHTGDPSLYGAIREQMDELSTYNIPYDVIPGVSSFLGAAAAIKEELTLPGVSQTVIITRRAGRTGNNEGGSLVELAKHKATMSIFLSVQAIEDVVKDLRTSYEANTPIAVIYKATWEDEKIVKGTLEDIAKKIKEAGINRFAQILVGDFMKDQYTLSKLYDSKFSHMYRNRKDK</sequence>
<dbReference type="Pfam" id="PF00590">
    <property type="entry name" value="TP_methylase"/>
    <property type="match status" value="1"/>
</dbReference>
<name>A0A4R3MIN5_9FIRM</name>
<evidence type="ECO:0000256" key="6">
    <source>
        <dbReference type="ARBA" id="ARBA00022691"/>
    </source>
</evidence>
<dbReference type="RefSeq" id="WP_132253172.1">
    <property type="nucleotide sequence ID" value="NZ_SMAL01000008.1"/>
</dbReference>
<accession>A0A4R3MIN5</accession>
<dbReference type="Proteomes" id="UP000294902">
    <property type="component" value="Unassembled WGS sequence"/>
</dbReference>
<protein>
    <submittedName>
        <fullName evidence="8">Cobalt-precorrin 4 C11-methyltransferase</fullName>
    </submittedName>
</protein>
<dbReference type="InterPro" id="IPR014777">
    <property type="entry name" value="4pyrrole_Mease_sub1"/>
</dbReference>